<gene>
    <name evidence="5" type="ORF">BKA67DRAFT_513684</name>
</gene>
<keyword evidence="6" id="KW-1185">Reference proteome</keyword>
<name>A0A9P9A248_9PEZI</name>
<feature type="transmembrane region" description="Helical" evidence="4">
    <location>
        <begin position="6"/>
        <end position="28"/>
    </location>
</feature>
<evidence type="ECO:0000256" key="3">
    <source>
        <dbReference type="RuleBase" id="RU000441"/>
    </source>
</evidence>
<evidence type="ECO:0000313" key="6">
    <source>
        <dbReference type="Proteomes" id="UP000758603"/>
    </source>
</evidence>
<dbReference type="RefSeq" id="XP_045962993.1">
    <property type="nucleotide sequence ID" value="XM_046097590.1"/>
</dbReference>
<dbReference type="InterPro" id="IPR002020">
    <property type="entry name" value="Citrate_synthase"/>
</dbReference>
<dbReference type="Gene3D" id="1.10.230.10">
    <property type="entry name" value="Cytochrome P450-Terp, domain 2"/>
    <property type="match status" value="1"/>
</dbReference>
<dbReference type="Pfam" id="PF00285">
    <property type="entry name" value="Citrate_synt"/>
    <property type="match status" value="1"/>
</dbReference>
<dbReference type="InterPro" id="IPR016143">
    <property type="entry name" value="Citrate_synth-like_sm_a-sub"/>
</dbReference>
<keyword evidence="4" id="KW-0472">Membrane</keyword>
<dbReference type="PRINTS" id="PR00143">
    <property type="entry name" value="CITRTSNTHASE"/>
</dbReference>
<dbReference type="PANTHER" id="PTHR42871:SF1">
    <property type="entry name" value="CITRATE SYNTHASE"/>
    <property type="match status" value="1"/>
</dbReference>
<dbReference type="InterPro" id="IPR016142">
    <property type="entry name" value="Citrate_synth-like_lrg_a-sub"/>
</dbReference>
<dbReference type="EMBL" id="JAGPXC010000002">
    <property type="protein sequence ID" value="KAH6658759.1"/>
    <property type="molecule type" value="Genomic_DNA"/>
</dbReference>
<proteinExistence type="inferred from homology"/>
<keyword evidence="4" id="KW-1133">Transmembrane helix</keyword>
<comment type="caution">
    <text evidence="5">The sequence shown here is derived from an EMBL/GenBank/DDBJ whole genome shotgun (WGS) entry which is preliminary data.</text>
</comment>
<dbReference type="AlphaFoldDB" id="A0A9P9A248"/>
<dbReference type="PROSITE" id="PS00480">
    <property type="entry name" value="CITRATE_SYNTHASE"/>
    <property type="match status" value="1"/>
</dbReference>
<dbReference type="InterPro" id="IPR036969">
    <property type="entry name" value="Citrate_synthase_sf"/>
</dbReference>
<sequence>MSPFTVSVFTLLLGFGFYLLKTVFCFLYHEKLLITDLRTFRVYSIPIKHNAVQATEFRKISPLGITASYWEHAAKGLVILDPGFKNTAVKESHITYIDGNRGILQYRQHPIGHLFAHHDYEDVVHLLVWGHLPTIEVKMKFRSQVAKFMVPDHSVLSVVQSFNPDTPAYLVIAAGLSAWVASHPNTIPVYRGDSIYQKDANAVNDGVGRAIAAFTTVVALTYCHQQGRPFDFKVDPALSSIENLLVMIGRVDHCGLPEKQTALVLNKIWILFADHEMTNSTAAFLNATSCLSDPMSALVAAVASANGPLHAGAIDLAYKGFEKMGNVSGVGRHMDDVRAKKCRLMGVGHRVYRTADPRISYLRSIMGDLEATTSQNRLLEVALEIDRIVATDSYFTSRALSINADLYSSFVYAALGFDQNIFTAFSMTARCAGLLAHWREGIGGQPCLWRPRQIFTGEVTS</sequence>
<dbReference type="GeneID" id="70126482"/>
<dbReference type="SUPFAM" id="SSF48256">
    <property type="entry name" value="Citrate synthase"/>
    <property type="match status" value="1"/>
</dbReference>
<reference evidence="5" key="1">
    <citation type="journal article" date="2021" name="Nat. Commun.">
        <title>Genetic determinants of endophytism in the Arabidopsis root mycobiome.</title>
        <authorList>
            <person name="Mesny F."/>
            <person name="Miyauchi S."/>
            <person name="Thiergart T."/>
            <person name="Pickel B."/>
            <person name="Atanasova L."/>
            <person name="Karlsson M."/>
            <person name="Huettel B."/>
            <person name="Barry K.W."/>
            <person name="Haridas S."/>
            <person name="Chen C."/>
            <person name="Bauer D."/>
            <person name="Andreopoulos W."/>
            <person name="Pangilinan J."/>
            <person name="LaButti K."/>
            <person name="Riley R."/>
            <person name="Lipzen A."/>
            <person name="Clum A."/>
            <person name="Drula E."/>
            <person name="Henrissat B."/>
            <person name="Kohler A."/>
            <person name="Grigoriev I.V."/>
            <person name="Martin F.M."/>
            <person name="Hacquard S."/>
        </authorList>
    </citation>
    <scope>NUCLEOTIDE SEQUENCE</scope>
    <source>
        <strain evidence="5">MPI-SDFR-AT-0073</strain>
    </source>
</reference>
<keyword evidence="4" id="KW-0812">Transmembrane</keyword>
<dbReference type="Proteomes" id="UP000758603">
    <property type="component" value="Unassembled WGS sequence"/>
</dbReference>
<evidence type="ECO:0000256" key="1">
    <source>
        <dbReference type="ARBA" id="ARBA00010566"/>
    </source>
</evidence>
<evidence type="ECO:0000256" key="4">
    <source>
        <dbReference type="SAM" id="Phobius"/>
    </source>
</evidence>
<keyword evidence="2 3" id="KW-0808">Transferase</keyword>
<organism evidence="5 6">
    <name type="scientific">Truncatella angustata</name>
    <dbReference type="NCBI Taxonomy" id="152316"/>
    <lineage>
        <taxon>Eukaryota</taxon>
        <taxon>Fungi</taxon>
        <taxon>Dikarya</taxon>
        <taxon>Ascomycota</taxon>
        <taxon>Pezizomycotina</taxon>
        <taxon>Sordariomycetes</taxon>
        <taxon>Xylariomycetidae</taxon>
        <taxon>Amphisphaeriales</taxon>
        <taxon>Sporocadaceae</taxon>
        <taxon>Truncatella</taxon>
    </lineage>
</organism>
<comment type="similarity">
    <text evidence="1 3">Belongs to the citrate synthase family.</text>
</comment>
<protein>
    <recommendedName>
        <fullName evidence="3">Citrate synthase</fullName>
    </recommendedName>
</protein>
<evidence type="ECO:0000313" key="5">
    <source>
        <dbReference type="EMBL" id="KAH6658759.1"/>
    </source>
</evidence>
<dbReference type="GO" id="GO:0046912">
    <property type="term" value="F:acyltransferase activity, acyl groups converted into alkyl on transfer"/>
    <property type="evidence" value="ECO:0007669"/>
    <property type="project" value="InterPro"/>
</dbReference>
<evidence type="ECO:0000256" key="2">
    <source>
        <dbReference type="ARBA" id="ARBA00022679"/>
    </source>
</evidence>
<dbReference type="Gene3D" id="1.10.580.10">
    <property type="entry name" value="Citrate Synthase, domain 1"/>
    <property type="match status" value="1"/>
</dbReference>
<dbReference type="InterPro" id="IPR019810">
    <property type="entry name" value="Citrate_synthase_AS"/>
</dbReference>
<accession>A0A9P9A248</accession>
<dbReference type="OrthoDB" id="435022at2759"/>
<dbReference type="PANTHER" id="PTHR42871">
    <property type="entry name" value="CITRATE SYNTHASE"/>
    <property type="match status" value="1"/>
</dbReference>